<comment type="similarity">
    <text evidence="1">Belongs to the disease resistance NB-LRR family.</text>
</comment>
<keyword evidence="3" id="KW-0677">Repeat</keyword>
<dbReference type="EnsemblPlants" id="TraesCS2B02G052400.2">
    <property type="protein sequence ID" value="TraesCS2B02G052400.2"/>
    <property type="gene ID" value="TraesCS2B02G052400"/>
</dbReference>
<dbReference type="PANTHER" id="PTHR19338:SF48">
    <property type="entry name" value="OS12G0166600 PROTEIN"/>
    <property type="match status" value="1"/>
</dbReference>
<dbReference type="Pfam" id="PF00931">
    <property type="entry name" value="NB-ARC"/>
    <property type="match status" value="1"/>
</dbReference>
<evidence type="ECO:0000259" key="8">
    <source>
        <dbReference type="Pfam" id="PF18052"/>
    </source>
</evidence>
<dbReference type="AlphaFoldDB" id="A0A3B6BY51"/>
<reference evidence="9" key="2">
    <citation type="submission" date="2018-10" db="UniProtKB">
        <authorList>
            <consortium name="EnsemblPlants"/>
        </authorList>
    </citation>
    <scope>IDENTIFICATION</scope>
</reference>
<dbReference type="Gene3D" id="3.40.50.300">
    <property type="entry name" value="P-loop containing nucleotide triphosphate hydrolases"/>
    <property type="match status" value="1"/>
</dbReference>
<feature type="compositionally biased region" description="Low complexity" evidence="6">
    <location>
        <begin position="324"/>
        <end position="336"/>
    </location>
</feature>
<dbReference type="CDD" id="cd14798">
    <property type="entry name" value="RX-CC_like"/>
    <property type="match status" value="1"/>
</dbReference>
<name>A0A3B6BY51_WHEAT</name>
<evidence type="ECO:0000313" key="9">
    <source>
        <dbReference type="EnsemblPlants" id="TraesCS2B02G052400.2"/>
    </source>
</evidence>
<organism evidence="9">
    <name type="scientific">Triticum aestivum</name>
    <name type="common">Wheat</name>
    <dbReference type="NCBI Taxonomy" id="4565"/>
    <lineage>
        <taxon>Eukaryota</taxon>
        <taxon>Viridiplantae</taxon>
        <taxon>Streptophyta</taxon>
        <taxon>Embryophyta</taxon>
        <taxon>Tracheophyta</taxon>
        <taxon>Spermatophyta</taxon>
        <taxon>Magnoliopsida</taxon>
        <taxon>Liliopsida</taxon>
        <taxon>Poales</taxon>
        <taxon>Poaceae</taxon>
        <taxon>BOP clade</taxon>
        <taxon>Pooideae</taxon>
        <taxon>Triticodae</taxon>
        <taxon>Triticeae</taxon>
        <taxon>Triticinae</taxon>
        <taxon>Triticum</taxon>
    </lineage>
</organism>
<keyword evidence="5" id="KW-0611">Plant defense</keyword>
<dbReference type="Gene3D" id="1.20.5.4130">
    <property type="match status" value="1"/>
</dbReference>
<dbReference type="GO" id="GO:0006952">
    <property type="term" value="P:defense response"/>
    <property type="evidence" value="ECO:0007669"/>
    <property type="project" value="UniProtKB-KW"/>
</dbReference>
<feature type="domain" description="Disease resistance N-terminal" evidence="8">
    <location>
        <begin position="13"/>
        <end position="95"/>
    </location>
</feature>
<dbReference type="InterPro" id="IPR027417">
    <property type="entry name" value="P-loop_NTPase"/>
</dbReference>
<evidence type="ECO:0000256" key="3">
    <source>
        <dbReference type="ARBA" id="ARBA00022737"/>
    </source>
</evidence>
<gene>
    <name evidence="9" type="primary">LOC123038827</name>
</gene>
<keyword evidence="4" id="KW-0547">Nucleotide-binding</keyword>
<feature type="region of interest" description="Disordered" evidence="6">
    <location>
        <begin position="289"/>
        <end position="336"/>
    </location>
</feature>
<dbReference type="GO" id="GO:0043531">
    <property type="term" value="F:ADP binding"/>
    <property type="evidence" value="ECO:0007669"/>
    <property type="project" value="InterPro"/>
</dbReference>
<evidence type="ECO:0000256" key="5">
    <source>
        <dbReference type="ARBA" id="ARBA00022821"/>
    </source>
</evidence>
<feature type="domain" description="NB-ARC" evidence="7">
    <location>
        <begin position="203"/>
        <end position="288"/>
    </location>
</feature>
<evidence type="ECO:0000256" key="4">
    <source>
        <dbReference type="ARBA" id="ARBA00022741"/>
    </source>
</evidence>
<dbReference type="SMR" id="A0A3B6BY51"/>
<reference evidence="9" key="1">
    <citation type="submission" date="2018-08" db="EMBL/GenBank/DDBJ databases">
        <authorList>
            <person name="Rossello M."/>
        </authorList>
    </citation>
    <scope>NUCLEOTIDE SEQUENCE [LARGE SCALE GENOMIC DNA]</scope>
    <source>
        <strain evidence="9">cv. Chinese Spring</strain>
    </source>
</reference>
<dbReference type="Gramene" id="TraesCS2B03G0111900.2">
    <property type="protein sequence ID" value="TraesCS2B03G0111900.2.CDS"/>
    <property type="gene ID" value="TraesCS2B03G0111900"/>
</dbReference>
<keyword evidence="10" id="KW-1185">Reference proteome</keyword>
<evidence type="ECO:0000256" key="1">
    <source>
        <dbReference type="ARBA" id="ARBA00008894"/>
    </source>
</evidence>
<feature type="compositionally biased region" description="Pro residues" evidence="6">
    <location>
        <begin position="305"/>
        <end position="323"/>
    </location>
</feature>
<sequence>MVRPAANYADGVAQALVGKLGQLLSEEYHLLSGVRGEVAHLRDDVSIMNALLRMLSEADDGSVNHFVREWMKQVRELAYDGEDCIDIFVLRISCAPRIPRMLGGARHLVVTLRARRRLAADIQALRARAAALGERRVRYGVDGQTLRPSVSFGSSATVASSSADVARASTANDPGQLVGIKDQVESLSDKVKSMEMTSDNQPDRRLKVFSIVGFGGLGKTTLAVEVCRKLKEEFTCQAIVSVSQAFQPSKDMAGLLGRIHQQVMKEKKGFHEEIAPTTTLSELLAEKREKKAAGSGSRWRSRYPPHQPLHPPSPTTFSFPPPLSTTTSAPSGNHLV</sequence>
<evidence type="ECO:0008006" key="11">
    <source>
        <dbReference type="Google" id="ProtNLM"/>
    </source>
</evidence>
<evidence type="ECO:0000256" key="2">
    <source>
        <dbReference type="ARBA" id="ARBA00022614"/>
    </source>
</evidence>
<dbReference type="InterPro" id="IPR041118">
    <property type="entry name" value="Rx_N"/>
</dbReference>
<protein>
    <recommendedName>
        <fullName evidence="11">Rx N-terminal domain-containing protein</fullName>
    </recommendedName>
</protein>
<evidence type="ECO:0000256" key="6">
    <source>
        <dbReference type="SAM" id="MobiDB-lite"/>
    </source>
</evidence>
<evidence type="ECO:0000313" key="10">
    <source>
        <dbReference type="Proteomes" id="UP000019116"/>
    </source>
</evidence>
<accession>A0A3B6BY51</accession>
<evidence type="ECO:0000259" key="7">
    <source>
        <dbReference type="Pfam" id="PF00931"/>
    </source>
</evidence>
<dbReference type="InterPro" id="IPR002182">
    <property type="entry name" value="NB-ARC"/>
</dbReference>
<dbReference type="Pfam" id="PF18052">
    <property type="entry name" value="Rx_N"/>
    <property type="match status" value="1"/>
</dbReference>
<dbReference type="PANTHER" id="PTHR19338">
    <property type="entry name" value="TRANSLOCASE OF INNER MITOCHONDRIAL MEMBRANE 13 HOMOLOG"/>
    <property type="match status" value="1"/>
</dbReference>
<dbReference type="SUPFAM" id="SSF52540">
    <property type="entry name" value="P-loop containing nucleoside triphosphate hydrolases"/>
    <property type="match status" value="1"/>
</dbReference>
<dbReference type="PaxDb" id="4565-Traes_2BS_712FD3B26.2"/>
<proteinExistence type="inferred from homology"/>
<keyword evidence="2" id="KW-0433">Leucine-rich repeat</keyword>
<dbReference type="InterPro" id="IPR038005">
    <property type="entry name" value="RX-like_CC"/>
</dbReference>
<dbReference type="Gramene" id="TraesCS2B02G052400.2">
    <property type="protein sequence ID" value="TraesCS2B02G052400.2"/>
    <property type="gene ID" value="TraesCS2B02G052400"/>
</dbReference>
<dbReference type="Proteomes" id="UP000019116">
    <property type="component" value="Chromosome 2B"/>
</dbReference>
<dbReference type="OrthoDB" id="3027644at2759"/>